<dbReference type="InterPro" id="IPR000477">
    <property type="entry name" value="RT_dom"/>
</dbReference>
<sequence>MAGEDNSYGRRKKDTRRKSAKGHREFEGDHRQKGLSGWGPDGTVKPEKPFKHKNTSEPKTYRLRKQVDPEMAKYFSEIANVIEGNEVDLEERSVICGNALEEARGKELELATDYIISHTLQALLEGCDVDHLCRFLQSCAKDFPYIAMDRSGSHVAETALKSLSLHLQDKESYTLVEETLATICKVIVVNPVDVMCNCYGSHVIRSLLCLCKGVPLDSPEFHATKSSTVLAERLNFRPPQLDGNGVPHQQGLPELLKFFVLEMFKCAQKDIAILQVEQYSSLVLQASFQSLINLLTCIFKTVLKLLAGHDEELWHIIPLLLGCKKENSKEGNFIEIDEVRNIVDLMKETAFSHLMEVILEVAPETLYDEIFTKVFRNSLFEVSSHHCGNFAVQALVSHARCQGQVESIWEELGPKFKDLLEMGRSGVIASLLAASQRLDTHAQKCCQALAAAVCAANEPPKCIVPRILFLESYLCCEDKSNWTWPRGVKMHVLGSLILQTVFKCLSGFIQPYVSSITSMETDHVLEAAKDAGGARVIEAFLSSNASKKHKQRLVVKLRGHFGELAMHPSGSFTVEKCFTACNVSLRETIMHELLAVRTELSKTKHGPHLLRRLDVDRFAAWPDQWRLKQSSKESAYKDFYATFGSKETQSSKTDSFVDPSYHSSHPKSVKAMRKEIDQCLASVTKLNVSGHKRHPEGAEQGSEKFSKQTLDEDVLKIKNKESKKKKNYGSIEHATAAARDKEPSQSVDKMEKKRSRKDGLSKPFTKKLKKLLVLNGIGSAWRYSSEAGPYLLGRELEPVVRMQIFESRRGRRWWREGKVPGVGSIGPEAWKDCSSKSKKKKTAGLHALALQELKEQYRVSTFVFTTIQSWEMAEKSCVKRLQKEYRALCKEPVSHVVARPSPNDILEWHYVLEGSEGTPFAGGYYYGKIKFPPEYPYKPPGISSSRKLEPNVVCIKERNNEEGKAFVVAEEDDGMEEGSPSSGTSRFLEWGVVNVREAVGGIVVFWDDKVLELVGMEVGVYSISYRFKNYDDGFVWIFTGVYGPTLGGVREDFWADLGAIRGLWNDLSCIGGDFTVVRFLGERFGANTRLCATMRRFTKVIEDLQLRGLSLLGGSFTWRKGLNNQAHARLDRFLVSDGWEGHFSANEAIDSILRSDRSGVLCKLDVEMAYDHVNWNFLLDVLEKMGFRGRWINWINWCVSTPRFLVLVYSILLGLFQSSRGLRQGDLLSPYLLVIAMEALGCLLRRAREGGYLSGFKVFCRDREGLEISFTVGNRRRIEFWKDKWYGDESLYVSFSSLFALASSKEAWVADLWLHSNEKGVWIPNFSRPLNGWEIKTVECFLSRLQDMAVDVEGEDKVYWMATNSGSFSVKSFYFILEAGRVEPFPSSVVWNAWVPPKMDNSPTTGSVTTTTKEKQRLAKASLSFNCKNATFRKMFPEYVEKYNQQLSEQSLSEQGSPAPSQEDSRRLLDKVGNSMREDLKRVETPKDTRKNRRQSFPTWMLVLLVSIFGIGGEGREGQLDLLPDVSPSILPVTPCLSSLRYYMLVMSSFIYLRFLLGSVEVGIPLFVSVSKAQLPEPSPATNGWISVEGHPNALAIIAKMLKSAVYPKCETGDYNDHGLDLQEDFSQFLEEARRHARQGNPQGPSPHGDEAGKGRLSEEKRSKKSWKSTLFSWWKADKKNKPSVGTGALFSHF</sequence>
<protein>
    <recommendedName>
        <fullName evidence="6">UBC core domain-containing protein</fullName>
    </recommendedName>
</protein>
<feature type="region of interest" description="Disordered" evidence="5">
    <location>
        <begin position="688"/>
        <end position="707"/>
    </location>
</feature>
<feature type="compositionally biased region" description="Low complexity" evidence="5">
    <location>
        <begin position="1447"/>
        <end position="1457"/>
    </location>
</feature>
<dbReference type="InterPro" id="IPR011989">
    <property type="entry name" value="ARM-like"/>
</dbReference>
<dbReference type="Pfam" id="PF22493">
    <property type="entry name" value="PUF_NOP9"/>
    <property type="match status" value="1"/>
</dbReference>
<feature type="compositionally biased region" description="Basic and acidic residues" evidence="5">
    <location>
        <begin position="44"/>
        <end position="58"/>
    </location>
</feature>
<dbReference type="InterPro" id="IPR016135">
    <property type="entry name" value="UBQ-conjugating_enzyme/RWD"/>
</dbReference>
<keyword evidence="2" id="KW-0810">Translation regulation</keyword>
<dbReference type="Gene3D" id="1.25.10.10">
    <property type="entry name" value="Leucine-rich Repeat Variant"/>
    <property type="match status" value="2"/>
</dbReference>
<dbReference type="PANTHER" id="PTHR13102:SF0">
    <property type="entry name" value="NUCLEOLAR PROTEIN 9"/>
    <property type="match status" value="1"/>
</dbReference>
<name>A5C2P5_VITVI</name>
<feature type="compositionally biased region" description="Basic and acidic residues" evidence="5">
    <location>
        <begin position="22"/>
        <end position="32"/>
    </location>
</feature>
<feature type="domain" description="UBC core" evidence="6">
    <location>
        <begin position="876"/>
        <end position="952"/>
    </location>
</feature>
<dbReference type="SUPFAM" id="SSF56219">
    <property type="entry name" value="DNase I-like"/>
    <property type="match status" value="1"/>
</dbReference>
<dbReference type="PROSITE" id="PS50302">
    <property type="entry name" value="PUM"/>
    <property type="match status" value="1"/>
</dbReference>
<evidence type="ECO:0000256" key="4">
    <source>
        <dbReference type="PROSITE-ProRule" id="PRU00317"/>
    </source>
</evidence>
<feature type="compositionally biased region" description="Basic and acidic residues" evidence="5">
    <location>
        <begin position="695"/>
        <end position="707"/>
    </location>
</feature>
<dbReference type="InterPro" id="IPR000608">
    <property type="entry name" value="UBC"/>
</dbReference>
<organism evidence="7">
    <name type="scientific">Vitis vinifera</name>
    <name type="common">Grape</name>
    <dbReference type="NCBI Taxonomy" id="29760"/>
    <lineage>
        <taxon>Eukaryota</taxon>
        <taxon>Viridiplantae</taxon>
        <taxon>Streptophyta</taxon>
        <taxon>Embryophyta</taxon>
        <taxon>Tracheophyta</taxon>
        <taxon>Spermatophyta</taxon>
        <taxon>Magnoliopsida</taxon>
        <taxon>eudicotyledons</taxon>
        <taxon>Gunneridae</taxon>
        <taxon>Pentapetalae</taxon>
        <taxon>rosids</taxon>
        <taxon>Vitales</taxon>
        <taxon>Vitaceae</taxon>
        <taxon>Viteae</taxon>
        <taxon>Vitis</taxon>
    </lineage>
</organism>
<evidence type="ECO:0000313" key="7">
    <source>
        <dbReference type="EMBL" id="CAN79607.1"/>
    </source>
</evidence>
<dbReference type="Gene3D" id="3.10.110.10">
    <property type="entry name" value="Ubiquitin Conjugating Enzyme"/>
    <property type="match status" value="2"/>
</dbReference>
<feature type="region of interest" description="Disordered" evidence="5">
    <location>
        <begin position="1447"/>
        <end position="1466"/>
    </location>
</feature>
<evidence type="ECO:0000256" key="5">
    <source>
        <dbReference type="SAM" id="MobiDB-lite"/>
    </source>
</evidence>
<feature type="compositionally biased region" description="Basic residues" evidence="5">
    <location>
        <begin position="9"/>
        <end position="21"/>
    </location>
</feature>
<feature type="compositionally biased region" description="Basic and acidic residues" evidence="5">
    <location>
        <begin position="1648"/>
        <end position="1662"/>
    </location>
</feature>
<feature type="region of interest" description="Disordered" evidence="5">
    <location>
        <begin position="722"/>
        <end position="760"/>
    </location>
</feature>
<dbReference type="PROSITE" id="PS50127">
    <property type="entry name" value="UBC_2"/>
    <property type="match status" value="1"/>
</dbReference>
<feature type="compositionally biased region" description="Basic and acidic residues" evidence="5">
    <location>
        <begin position="738"/>
        <end position="751"/>
    </location>
</feature>
<dbReference type="PANTHER" id="PTHR13102">
    <property type="entry name" value="NUCLEOLAR PROTEIN 9"/>
    <property type="match status" value="1"/>
</dbReference>
<dbReference type="ExpressionAtlas" id="A5C2P5">
    <property type="expression patterns" value="baseline and differential"/>
</dbReference>
<dbReference type="SMART" id="SM00212">
    <property type="entry name" value="UBCc"/>
    <property type="match status" value="1"/>
</dbReference>
<evidence type="ECO:0000259" key="6">
    <source>
        <dbReference type="PROSITE" id="PS50127"/>
    </source>
</evidence>
<accession>A5C2P5</accession>
<dbReference type="GO" id="GO:0006417">
    <property type="term" value="P:regulation of translation"/>
    <property type="evidence" value="ECO:0007669"/>
    <property type="project" value="UniProtKB-KW"/>
</dbReference>
<feature type="repeat" description="Pumilio" evidence="4">
    <location>
        <begin position="556"/>
        <end position="591"/>
    </location>
</feature>
<dbReference type="SUPFAM" id="SSF54495">
    <property type="entry name" value="UBC-like"/>
    <property type="match status" value="1"/>
</dbReference>
<dbReference type="InterPro" id="IPR040000">
    <property type="entry name" value="NOP9"/>
</dbReference>
<reference evidence="7" key="1">
    <citation type="journal article" date="2007" name="PLoS ONE">
        <title>The first genome sequence of an elite grapevine cultivar (Pinot noir Vitis vinifera L.): coping with a highly heterozygous genome.</title>
        <authorList>
            <person name="Velasco R."/>
            <person name="Zharkikh A."/>
            <person name="Troggio M."/>
            <person name="Cartwright D.A."/>
            <person name="Cestaro A."/>
            <person name="Pruss D."/>
            <person name="Pindo M."/>
            <person name="FitzGerald L.M."/>
            <person name="Vezzulli S."/>
            <person name="Reid J."/>
            <person name="Malacarne G."/>
            <person name="Iliev D."/>
            <person name="Coppola G."/>
            <person name="Wardell B."/>
            <person name="Micheletti D."/>
            <person name="Macalma T."/>
            <person name="Facci M."/>
            <person name="Mitchell J.T."/>
            <person name="Perazzolli M."/>
            <person name="Eldredge G."/>
            <person name="Gatto P."/>
            <person name="Oyzerski R."/>
            <person name="Moretto M."/>
            <person name="Gutin N."/>
            <person name="Stefanini M."/>
            <person name="Chen Y."/>
            <person name="Segala C."/>
            <person name="Davenport C."/>
            <person name="Dematte L."/>
            <person name="Mraz A."/>
            <person name="Battilana J."/>
            <person name="Stormo K."/>
            <person name="Costa F."/>
            <person name="Tao Q."/>
            <person name="Si-Ammour A."/>
            <person name="Harkins T."/>
            <person name="Lackey A."/>
            <person name="Perbost C."/>
            <person name="Taillon B."/>
            <person name="Stella A."/>
            <person name="Solovyev V."/>
            <person name="Fawcett J.A."/>
            <person name="Sterck L."/>
            <person name="Vandepoele K."/>
            <person name="Grando S.M."/>
            <person name="Toppo S."/>
            <person name="Moser C."/>
            <person name="Lanchbury J."/>
            <person name="Bogden R."/>
            <person name="Skolnick M."/>
            <person name="Sgaramella V."/>
            <person name="Bhatnagar S.K."/>
            <person name="Fontana P."/>
            <person name="Gutin A."/>
            <person name="Van de Peer Y."/>
            <person name="Salamini F."/>
            <person name="Viola R."/>
        </authorList>
    </citation>
    <scope>NUCLEOTIDE SEQUENCE</scope>
</reference>
<dbReference type="GO" id="GO:0003723">
    <property type="term" value="F:RNA binding"/>
    <property type="evidence" value="ECO:0007669"/>
    <property type="project" value="UniProtKB-KW"/>
</dbReference>
<keyword evidence="3" id="KW-0694">RNA-binding</keyword>
<feature type="region of interest" description="Disordered" evidence="5">
    <location>
        <begin position="1"/>
        <end position="58"/>
    </location>
</feature>
<feature type="region of interest" description="Disordered" evidence="5">
    <location>
        <begin position="1634"/>
        <end position="1667"/>
    </location>
</feature>
<dbReference type="SUPFAM" id="SSF48371">
    <property type="entry name" value="ARM repeat"/>
    <property type="match status" value="1"/>
</dbReference>
<dbReference type="Pfam" id="PF00078">
    <property type="entry name" value="RVT_1"/>
    <property type="match status" value="1"/>
</dbReference>
<proteinExistence type="predicted"/>
<evidence type="ECO:0000256" key="1">
    <source>
        <dbReference type="ARBA" id="ARBA00022737"/>
    </source>
</evidence>
<dbReference type="InterPro" id="IPR016024">
    <property type="entry name" value="ARM-type_fold"/>
</dbReference>
<gene>
    <name evidence="7" type="ORF">VITISV_027501</name>
</gene>
<dbReference type="InterPro" id="IPR036691">
    <property type="entry name" value="Endo/exonu/phosph_ase_sf"/>
</dbReference>
<dbReference type="EMBL" id="AM479964">
    <property type="protein sequence ID" value="CAN79607.1"/>
    <property type="molecule type" value="Genomic_DNA"/>
</dbReference>
<evidence type="ECO:0000256" key="2">
    <source>
        <dbReference type="ARBA" id="ARBA00022845"/>
    </source>
</evidence>
<evidence type="ECO:0000256" key="3">
    <source>
        <dbReference type="ARBA" id="ARBA00022884"/>
    </source>
</evidence>
<dbReference type="SMART" id="SM00025">
    <property type="entry name" value="Pumilio"/>
    <property type="match status" value="6"/>
</dbReference>
<dbReference type="Pfam" id="PF00179">
    <property type="entry name" value="UQ_con"/>
    <property type="match status" value="1"/>
</dbReference>
<keyword evidence="1" id="KW-0677">Repeat</keyword>
<dbReference type="InterPro" id="IPR001313">
    <property type="entry name" value="Pumilio_RNA-bd_rpt"/>
</dbReference>